<dbReference type="AlphaFoldDB" id="A0A974PM45"/>
<accession>A0A974PM45</accession>
<keyword evidence="1" id="KW-0175">Coiled coil</keyword>
<reference evidence="2 3" key="1">
    <citation type="submission" date="2020-10" db="EMBL/GenBank/DDBJ databases">
        <title>Degradation of 1,4-Dioxane by Xanthobacter sp. YN2, via a Novel Group-2 Soluble Di-Iron Monooxygenase.</title>
        <authorList>
            <person name="Ma F."/>
            <person name="Wang Y."/>
            <person name="Yang J."/>
            <person name="Guo H."/>
            <person name="Su D."/>
            <person name="Yu L."/>
        </authorList>
    </citation>
    <scope>NUCLEOTIDE SEQUENCE [LARGE SCALE GENOMIC DNA]</scope>
    <source>
        <strain evidence="2 3">YN2</strain>
    </source>
</reference>
<evidence type="ECO:0000313" key="3">
    <source>
        <dbReference type="Proteomes" id="UP000596427"/>
    </source>
</evidence>
<keyword evidence="3" id="KW-1185">Reference proteome</keyword>
<dbReference type="KEGG" id="xdi:EZH22_24695"/>
<sequence>MSDKTRQFVEPVRKMLAEGINVQALGDATNQIIEGAFQSLVEHIDELEMDLASLRTAVALASTQAPQPGGAVKVKALEWVKCHAGYSAEVPFGEYGCDLDQDEEVALYPWICSSPEDILGHCETLDEAKAAAQADYERRILAALEPTPAPSFAKGAEAMDWRERDLDLIAAHEKVEAFKAGAKAMQSDAAALADKLGEEYCTAGYAANKIRDLPLPTPPAGEG</sequence>
<organism evidence="2 3">
    <name type="scientific">Xanthobacter dioxanivorans</name>
    <dbReference type="NCBI Taxonomy" id="2528964"/>
    <lineage>
        <taxon>Bacteria</taxon>
        <taxon>Pseudomonadati</taxon>
        <taxon>Pseudomonadota</taxon>
        <taxon>Alphaproteobacteria</taxon>
        <taxon>Hyphomicrobiales</taxon>
        <taxon>Xanthobacteraceae</taxon>
        <taxon>Xanthobacter</taxon>
    </lineage>
</organism>
<gene>
    <name evidence="2" type="ORF">EZH22_24695</name>
</gene>
<dbReference type="EMBL" id="CP063362">
    <property type="protein sequence ID" value="QRG06148.1"/>
    <property type="molecule type" value="Genomic_DNA"/>
</dbReference>
<feature type="coiled-coil region" evidence="1">
    <location>
        <begin position="37"/>
        <end position="64"/>
    </location>
</feature>
<proteinExistence type="predicted"/>
<dbReference type="Proteomes" id="UP000596427">
    <property type="component" value="Chromosome"/>
</dbReference>
<dbReference type="RefSeq" id="WP_203193027.1">
    <property type="nucleotide sequence ID" value="NZ_CP063362.1"/>
</dbReference>
<name>A0A974PM45_9HYPH</name>
<protein>
    <submittedName>
        <fullName evidence="2">Uncharacterized protein</fullName>
    </submittedName>
</protein>
<evidence type="ECO:0000313" key="2">
    <source>
        <dbReference type="EMBL" id="QRG06148.1"/>
    </source>
</evidence>
<evidence type="ECO:0000256" key="1">
    <source>
        <dbReference type="SAM" id="Coils"/>
    </source>
</evidence>